<feature type="binding site" evidence="16">
    <location>
        <position position="140"/>
    </location>
    <ligand>
        <name>S-adenosyl-L-methionine</name>
        <dbReference type="ChEBI" id="CHEBI:59789"/>
        <label>1</label>
    </ligand>
</feature>
<evidence type="ECO:0000313" key="19">
    <source>
        <dbReference type="EMBL" id="SCB39474.1"/>
    </source>
</evidence>
<comment type="function">
    <text evidence="13">Involved in the heme biosynthesis. Catalyzes the anaerobic oxidative decarboxylation of propionate groups of rings A and B of coproporphyrinogen III to yield the vinyl groups in protoporphyrinogen IX.</text>
</comment>
<dbReference type="InterPro" id="IPR058240">
    <property type="entry name" value="rSAM_sf"/>
</dbReference>
<feature type="binding site" evidence="16">
    <location>
        <position position="179"/>
    </location>
    <ligand>
        <name>S-adenosyl-L-methionine</name>
        <dbReference type="ChEBI" id="CHEBI:59789"/>
        <label>2</label>
    </ligand>
</feature>
<gene>
    <name evidence="19" type="ORF">GA0061101_1122</name>
</gene>
<comment type="similarity">
    <text evidence="3 15">Belongs to the anaerobic coproporphyrinogen-III oxidase family.</text>
</comment>
<dbReference type="OrthoDB" id="9808022at2"/>
<feature type="binding site" evidence="16">
    <location>
        <position position="324"/>
    </location>
    <ligand>
        <name>S-adenosyl-L-methionine</name>
        <dbReference type="ChEBI" id="CHEBI:59789"/>
        <label>1</label>
    </ligand>
</feature>
<comment type="pathway">
    <text evidence="2 15">Porphyrin-containing compound metabolism; protoporphyrin-IX biosynthesis; protoporphyrinogen-IX from coproporphyrinogen-III (AdoMet route): step 1/1.</text>
</comment>
<dbReference type="PROSITE" id="PS51918">
    <property type="entry name" value="RADICAL_SAM"/>
    <property type="match status" value="1"/>
</dbReference>
<dbReference type="PANTHER" id="PTHR13932:SF6">
    <property type="entry name" value="OXYGEN-INDEPENDENT COPROPORPHYRINOGEN III OXIDASE"/>
    <property type="match status" value="1"/>
</dbReference>
<evidence type="ECO:0000256" key="13">
    <source>
        <dbReference type="ARBA" id="ARBA00024295"/>
    </source>
</evidence>
<comment type="subcellular location">
    <subcellularLocation>
        <location evidence="1 15">Cytoplasm</location>
    </subcellularLocation>
</comment>
<comment type="catalytic activity">
    <reaction evidence="14 15">
        <text>coproporphyrinogen III + 2 S-adenosyl-L-methionine = protoporphyrinogen IX + 2 5'-deoxyadenosine + 2 L-methionine + 2 CO2</text>
        <dbReference type="Rhea" id="RHEA:15425"/>
        <dbReference type="ChEBI" id="CHEBI:16526"/>
        <dbReference type="ChEBI" id="CHEBI:17319"/>
        <dbReference type="ChEBI" id="CHEBI:57307"/>
        <dbReference type="ChEBI" id="CHEBI:57309"/>
        <dbReference type="ChEBI" id="CHEBI:57844"/>
        <dbReference type="ChEBI" id="CHEBI:59789"/>
        <dbReference type="EC" id="1.3.98.3"/>
    </reaction>
</comment>
<dbReference type="EC" id="1.3.98.3" evidence="15"/>
<dbReference type="PIRSF" id="PIRSF000167">
    <property type="entry name" value="HemN"/>
    <property type="match status" value="1"/>
</dbReference>
<keyword evidence="5 15" id="KW-0004">4Fe-4S</keyword>
<evidence type="ECO:0000256" key="3">
    <source>
        <dbReference type="ARBA" id="ARBA00005493"/>
    </source>
</evidence>
<dbReference type="Gene3D" id="3.80.30.20">
    <property type="entry name" value="tm_1862 like domain"/>
    <property type="match status" value="1"/>
</dbReference>
<feature type="binding site" evidence="16">
    <location>
        <position position="50"/>
    </location>
    <ligand>
        <name>S-adenosyl-L-methionine</name>
        <dbReference type="ChEBI" id="CHEBI:59789"/>
        <label>1</label>
    </ligand>
</feature>
<dbReference type="SFLD" id="SFLDS00029">
    <property type="entry name" value="Radical_SAM"/>
    <property type="match status" value="1"/>
</dbReference>
<evidence type="ECO:0000256" key="2">
    <source>
        <dbReference type="ARBA" id="ARBA00004785"/>
    </source>
</evidence>
<evidence type="ECO:0000256" key="12">
    <source>
        <dbReference type="ARBA" id="ARBA00023244"/>
    </source>
</evidence>
<feature type="binding site" evidence="16">
    <location>
        <begin position="62"/>
        <end position="64"/>
    </location>
    <ligand>
        <name>S-adenosyl-L-methionine</name>
        <dbReference type="ChEBI" id="CHEBI:59789"/>
        <label>2</label>
    </ligand>
</feature>
<evidence type="ECO:0000256" key="14">
    <source>
        <dbReference type="ARBA" id="ARBA00048321"/>
    </source>
</evidence>
<keyword evidence="6 15" id="KW-0963">Cytoplasm</keyword>
<dbReference type="SFLD" id="SFLDG01065">
    <property type="entry name" value="anaerobic_coproporphyrinogen-I"/>
    <property type="match status" value="1"/>
</dbReference>
<evidence type="ECO:0000256" key="10">
    <source>
        <dbReference type="ARBA" id="ARBA00023004"/>
    </source>
</evidence>
<feature type="binding site" evidence="16">
    <location>
        <position position="107"/>
    </location>
    <ligand>
        <name>S-adenosyl-L-methionine</name>
        <dbReference type="ChEBI" id="CHEBI:59789"/>
        <label>1</label>
    </ligand>
</feature>
<evidence type="ECO:0000256" key="4">
    <source>
        <dbReference type="ARBA" id="ARBA00011245"/>
    </source>
</evidence>
<evidence type="ECO:0000313" key="20">
    <source>
        <dbReference type="Proteomes" id="UP000199205"/>
    </source>
</evidence>
<keyword evidence="10 15" id="KW-0408">Iron</keyword>
<feature type="binding site" evidence="17">
    <location>
        <position position="56"/>
    </location>
    <ligand>
        <name>[4Fe-4S] cluster</name>
        <dbReference type="ChEBI" id="CHEBI:49883"/>
        <note>4Fe-4S-S-AdoMet</note>
    </ligand>
</feature>
<evidence type="ECO:0000256" key="17">
    <source>
        <dbReference type="PIRSR" id="PIRSR000167-2"/>
    </source>
</evidence>
<dbReference type="GO" id="GO:0004109">
    <property type="term" value="F:coproporphyrinogen oxidase activity"/>
    <property type="evidence" value="ECO:0007669"/>
    <property type="project" value="InterPro"/>
</dbReference>
<dbReference type="InterPro" id="IPR023404">
    <property type="entry name" value="rSAM_horseshoe"/>
</dbReference>
<feature type="binding site" evidence="16">
    <location>
        <position position="167"/>
    </location>
    <ligand>
        <name>S-adenosyl-L-methionine</name>
        <dbReference type="ChEBI" id="CHEBI:59789"/>
        <label>2</label>
    </ligand>
</feature>
<dbReference type="Proteomes" id="UP000199205">
    <property type="component" value="Unassembled WGS sequence"/>
</dbReference>
<dbReference type="InterPro" id="IPR004558">
    <property type="entry name" value="Coprogen_oxidase_HemN"/>
</dbReference>
<dbReference type="GO" id="GO:0006782">
    <property type="term" value="P:protoporphyrinogen IX biosynthetic process"/>
    <property type="evidence" value="ECO:0007669"/>
    <property type="project" value="UniProtKB-UniPathway"/>
</dbReference>
<dbReference type="CDD" id="cd01335">
    <property type="entry name" value="Radical_SAM"/>
    <property type="match status" value="1"/>
</dbReference>
<dbReference type="NCBIfam" id="TIGR00538">
    <property type="entry name" value="hemN"/>
    <property type="match status" value="1"/>
</dbReference>
<feature type="binding site" evidence="17">
    <location>
        <position position="63"/>
    </location>
    <ligand>
        <name>[4Fe-4S] cluster</name>
        <dbReference type="ChEBI" id="CHEBI:49883"/>
        <note>4Fe-4S-S-AdoMet</note>
    </ligand>
</feature>
<feature type="binding site" evidence="17">
    <location>
        <position position="60"/>
    </location>
    <ligand>
        <name>[4Fe-4S] cluster</name>
        <dbReference type="ChEBI" id="CHEBI:49883"/>
        <note>4Fe-4S-S-AdoMet</note>
    </ligand>
</feature>
<dbReference type="PANTHER" id="PTHR13932">
    <property type="entry name" value="COPROPORPHYRINIGEN III OXIDASE"/>
    <property type="match status" value="1"/>
</dbReference>
<dbReference type="AlphaFoldDB" id="A0A1C3WIA5"/>
<dbReference type="SFLD" id="SFLDG01082">
    <property type="entry name" value="B12-binding_domain_containing"/>
    <property type="match status" value="1"/>
</dbReference>
<keyword evidence="8 15" id="KW-0479">Metal-binding</keyword>
<dbReference type="Gene3D" id="1.10.10.920">
    <property type="match status" value="1"/>
</dbReference>
<evidence type="ECO:0000256" key="8">
    <source>
        <dbReference type="ARBA" id="ARBA00022723"/>
    </source>
</evidence>
<dbReference type="GO" id="GO:0005737">
    <property type="term" value="C:cytoplasm"/>
    <property type="evidence" value="ECO:0007669"/>
    <property type="project" value="UniProtKB-SubCell"/>
</dbReference>
<evidence type="ECO:0000256" key="9">
    <source>
        <dbReference type="ARBA" id="ARBA00023002"/>
    </source>
</evidence>
<dbReference type="SMART" id="SM00729">
    <property type="entry name" value="Elp3"/>
    <property type="match status" value="1"/>
</dbReference>
<evidence type="ECO:0000256" key="11">
    <source>
        <dbReference type="ARBA" id="ARBA00023014"/>
    </source>
</evidence>
<dbReference type="Pfam" id="PF04055">
    <property type="entry name" value="Radical_SAM"/>
    <property type="match status" value="1"/>
</dbReference>
<evidence type="ECO:0000256" key="7">
    <source>
        <dbReference type="ARBA" id="ARBA00022691"/>
    </source>
</evidence>
<feature type="domain" description="Radical SAM core" evidence="18">
    <location>
        <begin position="41"/>
        <end position="275"/>
    </location>
</feature>
<evidence type="ECO:0000256" key="1">
    <source>
        <dbReference type="ARBA" id="ARBA00004496"/>
    </source>
</evidence>
<reference evidence="19 20" key="1">
    <citation type="submission" date="2016-08" db="EMBL/GenBank/DDBJ databases">
        <authorList>
            <person name="Seilhamer J.J."/>
        </authorList>
    </citation>
    <scope>NUCLEOTIDE SEQUENCE [LARGE SCALE GENOMIC DNA]</scope>
    <source>
        <strain evidence="19 20">P1-7</strain>
    </source>
</reference>
<keyword evidence="7 15" id="KW-0949">S-adenosyl-L-methionine</keyword>
<dbReference type="GO" id="GO:0046872">
    <property type="term" value="F:metal ion binding"/>
    <property type="evidence" value="ECO:0007669"/>
    <property type="project" value="UniProtKB-KW"/>
</dbReference>
<accession>A0A1C3WIA5</accession>
<name>A0A1C3WIA5_9HYPH</name>
<dbReference type="InterPro" id="IPR006638">
    <property type="entry name" value="Elp3/MiaA/NifB-like_rSAM"/>
</dbReference>
<dbReference type="UniPathway" id="UPA00251">
    <property type="reaction ID" value="UER00323"/>
</dbReference>
<feature type="binding site" evidence="16">
    <location>
        <position position="204"/>
    </location>
    <ligand>
        <name>S-adenosyl-L-methionine</name>
        <dbReference type="ChEBI" id="CHEBI:59789"/>
        <label>2</label>
    </ligand>
</feature>
<proteinExistence type="inferred from homology"/>
<dbReference type="InterPro" id="IPR007197">
    <property type="entry name" value="rSAM"/>
</dbReference>
<evidence type="ECO:0000256" key="15">
    <source>
        <dbReference type="PIRNR" id="PIRNR000167"/>
    </source>
</evidence>
<evidence type="ECO:0000259" key="18">
    <source>
        <dbReference type="PROSITE" id="PS51918"/>
    </source>
</evidence>
<keyword evidence="12 15" id="KW-0627">Porphyrin biosynthesis</keyword>
<organism evidence="19 20">
    <name type="scientific">Rhizobium lusitanum</name>
    <dbReference type="NCBI Taxonomy" id="293958"/>
    <lineage>
        <taxon>Bacteria</taxon>
        <taxon>Pseudomonadati</taxon>
        <taxon>Pseudomonadota</taxon>
        <taxon>Alphaproteobacteria</taxon>
        <taxon>Hyphomicrobiales</taxon>
        <taxon>Rhizobiaceae</taxon>
        <taxon>Rhizobium/Agrobacterium group</taxon>
        <taxon>Rhizobium</taxon>
    </lineage>
</organism>
<evidence type="ECO:0000256" key="16">
    <source>
        <dbReference type="PIRSR" id="PIRSR000167-1"/>
    </source>
</evidence>
<keyword evidence="9 15" id="KW-0560">Oxidoreductase</keyword>
<protein>
    <recommendedName>
        <fullName evidence="15">Coproporphyrinogen-III oxidase</fullName>
        <ecNumber evidence="15">1.3.98.3</ecNumber>
    </recommendedName>
</protein>
<evidence type="ECO:0000256" key="6">
    <source>
        <dbReference type="ARBA" id="ARBA00022490"/>
    </source>
</evidence>
<dbReference type="SUPFAM" id="SSF102114">
    <property type="entry name" value="Radical SAM enzymes"/>
    <property type="match status" value="1"/>
</dbReference>
<dbReference type="InterPro" id="IPR034505">
    <property type="entry name" value="Coproporphyrinogen-III_oxidase"/>
</dbReference>
<keyword evidence="11 15" id="KW-0411">Iron-sulfur</keyword>
<feature type="binding site" evidence="16">
    <location>
        <position position="238"/>
    </location>
    <ligand>
        <name>S-adenosyl-L-methionine</name>
        <dbReference type="ChEBI" id="CHEBI:59789"/>
        <label>2</label>
    </ligand>
</feature>
<evidence type="ECO:0000256" key="5">
    <source>
        <dbReference type="ARBA" id="ARBA00022485"/>
    </source>
</evidence>
<comment type="subunit">
    <text evidence="4">Monomer.</text>
</comment>
<sequence>MLTSSLIRYAQPVPRYTSYPTAPHFHDGIDHVSYARWLGETDPHKPVSLYLHVPFCDRLCWFCGCHTKQVRRYDPIADYLDALEAEIALAAKALPGRRHVSAIHFGGGSPTVIEPDDIDSLRRKLDSAFDIDPDCEISVEIDPRNARPDKLEAWHRFGMTRASLGVQDFDSDVQRAINRLQSFEQTRAVVEALRDVGVGSINLDILYGLPLQTTETLRRTIDLAVSMRPNRIALFGYAHVPWMKKHQSLIDQNTLPGLAERFDMASFGAAQLAEAGYIPLGIDHFADEKDNLSAAAATGKMRRNFQGYTTDEAETLIGLGASSIGNLPQGYVQNAVSVGDYIRRVRAGALTTSRGFALSPSDRIIGKLIESLMCNFSFSIADLRRTFGSQVDHLQIEAAAITAEEKDMIDFDGDLFLVKSAARPFVRTIASRFDRYLPTNKARHSTAV</sequence>
<dbReference type="GO" id="GO:0051539">
    <property type="term" value="F:4 iron, 4 sulfur cluster binding"/>
    <property type="evidence" value="ECO:0007669"/>
    <property type="project" value="UniProtKB-KW"/>
</dbReference>
<dbReference type="RefSeq" id="WP_037201403.1">
    <property type="nucleotide sequence ID" value="NZ_FMAF01000012.1"/>
</dbReference>
<comment type="cofactor">
    <cofactor evidence="15 17">
        <name>[4Fe-4S] cluster</name>
        <dbReference type="ChEBI" id="CHEBI:49883"/>
    </cofactor>
    <text evidence="15 17">Binds 1 [4Fe-4S] cluster. The cluster is coordinated with 3 cysteines and an exchangeable S-adenosyl-L-methionine.</text>
</comment>
<dbReference type="EMBL" id="FMAF01000012">
    <property type="protein sequence ID" value="SCB39474.1"/>
    <property type="molecule type" value="Genomic_DNA"/>
</dbReference>
<dbReference type="GO" id="GO:0051989">
    <property type="term" value="F:coproporphyrinogen dehydrogenase activity"/>
    <property type="evidence" value="ECO:0007669"/>
    <property type="project" value="UniProtKB-EC"/>
</dbReference>